<reference evidence="2 3" key="1">
    <citation type="submission" date="2008-04" db="EMBL/GenBank/DDBJ databases">
        <title>Complete sequence of chromosome of Natranaerobius thermophilus JW/NM-WN-LF.</title>
        <authorList>
            <consortium name="US DOE Joint Genome Institute"/>
            <person name="Copeland A."/>
            <person name="Lucas S."/>
            <person name="Lapidus A."/>
            <person name="Glavina del Rio T."/>
            <person name="Dalin E."/>
            <person name="Tice H."/>
            <person name="Bruce D."/>
            <person name="Goodwin L."/>
            <person name="Pitluck S."/>
            <person name="Chertkov O."/>
            <person name="Brettin T."/>
            <person name="Detter J.C."/>
            <person name="Han C."/>
            <person name="Kuske C.R."/>
            <person name="Schmutz J."/>
            <person name="Larimer F."/>
            <person name="Land M."/>
            <person name="Hauser L."/>
            <person name="Kyrpides N."/>
            <person name="Lykidis A."/>
            <person name="Mesbah N.M."/>
            <person name="Wiegel J."/>
        </authorList>
    </citation>
    <scope>NUCLEOTIDE SEQUENCE [LARGE SCALE GENOMIC DNA]</scope>
    <source>
        <strain evidence="3">ATCC BAA-1301 / DSM 18059 / JW/NM-WN-LF</strain>
    </source>
</reference>
<keyword evidence="1" id="KW-0472">Membrane</keyword>
<dbReference type="RefSeq" id="WP_012448000.1">
    <property type="nucleotide sequence ID" value="NC_010718.1"/>
</dbReference>
<keyword evidence="1" id="KW-0812">Transmembrane</keyword>
<dbReference type="EMBL" id="CP001034">
    <property type="protein sequence ID" value="ACB85130.1"/>
    <property type="molecule type" value="Genomic_DNA"/>
</dbReference>
<dbReference type="HOGENOM" id="CLU_112802_0_0_9"/>
<reference evidence="2 3" key="2">
    <citation type="journal article" date="2011" name="J. Bacteriol.">
        <title>Complete genome sequence of the anaerobic, halophilic alkalithermophile Natranaerobius thermophilus JW/NM-WN-LF.</title>
        <authorList>
            <person name="Zhao B."/>
            <person name="Mesbah N.M."/>
            <person name="Dalin E."/>
            <person name="Goodwin L."/>
            <person name="Nolan M."/>
            <person name="Pitluck S."/>
            <person name="Chertkov O."/>
            <person name="Brettin T.S."/>
            <person name="Han J."/>
            <person name="Larimer F.W."/>
            <person name="Land M.L."/>
            <person name="Hauser L."/>
            <person name="Kyrpides N."/>
            <person name="Wiegel J."/>
        </authorList>
    </citation>
    <scope>NUCLEOTIDE SEQUENCE [LARGE SCALE GENOMIC DNA]</scope>
    <source>
        <strain evidence="3">ATCC BAA-1301 / DSM 18059 / JW/NM-WN-LF</strain>
    </source>
</reference>
<evidence type="ECO:0008006" key="4">
    <source>
        <dbReference type="Google" id="ProtNLM"/>
    </source>
</evidence>
<sequence>MFNIKLKGKYTDEAQLIKGKELPAGSNQFKESNTVMGIFIKGMIMMLPLILPMVIIGIIKIREISNEFEVNLSLVITYAVMLLLSYLLIYVHEFIHALLYPKSAVKEIWKYPSEGAYFVYCDEVISKTRFIIINLAPAFFLGIIPYVIWLLIYDVLPLNISICFAILTWITTLMGGGDFYNVCNTILQVPNRAKIFNYGFHSYWIK</sequence>
<evidence type="ECO:0000313" key="3">
    <source>
        <dbReference type="Proteomes" id="UP000001683"/>
    </source>
</evidence>
<accession>B2A428</accession>
<dbReference type="InParanoid" id="B2A428"/>
<keyword evidence="1" id="KW-1133">Transmembrane helix</keyword>
<evidence type="ECO:0000256" key="1">
    <source>
        <dbReference type="SAM" id="Phobius"/>
    </source>
</evidence>
<feature type="transmembrane region" description="Helical" evidence="1">
    <location>
        <begin position="158"/>
        <end position="182"/>
    </location>
</feature>
<dbReference type="Pfam" id="PF11667">
    <property type="entry name" value="DUF3267"/>
    <property type="match status" value="1"/>
</dbReference>
<organism evidence="2 3">
    <name type="scientific">Natranaerobius thermophilus (strain ATCC BAA-1301 / DSM 18059 / JW/NM-WN-LF)</name>
    <dbReference type="NCBI Taxonomy" id="457570"/>
    <lineage>
        <taxon>Bacteria</taxon>
        <taxon>Bacillati</taxon>
        <taxon>Bacillota</taxon>
        <taxon>Clostridia</taxon>
        <taxon>Natranaerobiales</taxon>
        <taxon>Natranaerobiaceae</taxon>
        <taxon>Natranaerobius</taxon>
    </lineage>
</organism>
<protein>
    <recommendedName>
        <fullName evidence="4">Zincin peptidase</fullName>
    </recommendedName>
</protein>
<feature type="transmembrane region" description="Helical" evidence="1">
    <location>
        <begin position="130"/>
        <end position="152"/>
    </location>
</feature>
<dbReference type="eggNOG" id="ENOG50325XW">
    <property type="taxonomic scope" value="Bacteria"/>
</dbReference>
<evidence type="ECO:0000313" key="2">
    <source>
        <dbReference type="EMBL" id="ACB85130.1"/>
    </source>
</evidence>
<feature type="transmembrane region" description="Helical" evidence="1">
    <location>
        <begin position="71"/>
        <end position="91"/>
    </location>
</feature>
<keyword evidence="3" id="KW-1185">Reference proteome</keyword>
<dbReference type="KEGG" id="nth:Nther_1553"/>
<dbReference type="OrthoDB" id="2965733at2"/>
<dbReference type="STRING" id="457570.Nther_1553"/>
<dbReference type="Proteomes" id="UP000001683">
    <property type="component" value="Chromosome"/>
</dbReference>
<dbReference type="InterPro" id="IPR021683">
    <property type="entry name" value="DUF3267"/>
</dbReference>
<feature type="transmembrane region" description="Helical" evidence="1">
    <location>
        <begin position="38"/>
        <end position="59"/>
    </location>
</feature>
<proteinExistence type="predicted"/>
<name>B2A428_NATTJ</name>
<dbReference type="AlphaFoldDB" id="B2A428"/>
<gene>
    <name evidence="2" type="ordered locus">Nther_1553</name>
</gene>